<keyword evidence="7" id="KW-0539">Nucleus</keyword>
<reference evidence="10" key="1">
    <citation type="submission" date="2016-04" db="EMBL/GenBank/DDBJ databases">
        <title>Cephalotus genome sequencing.</title>
        <authorList>
            <person name="Fukushima K."/>
            <person name="Hasebe M."/>
            <person name="Fang X."/>
        </authorList>
    </citation>
    <scope>NUCLEOTIDE SEQUENCE [LARGE SCALE GENOMIC DNA]</scope>
    <source>
        <strain evidence="10">cv. St1</strain>
    </source>
</reference>
<feature type="non-terminal residue" evidence="9">
    <location>
        <position position="1"/>
    </location>
</feature>
<dbReference type="GO" id="GO:0046872">
    <property type="term" value="F:metal ion binding"/>
    <property type="evidence" value="ECO:0007669"/>
    <property type="project" value="UniProtKB-KW"/>
</dbReference>
<evidence type="ECO:0000256" key="5">
    <source>
        <dbReference type="ARBA" id="ARBA00022723"/>
    </source>
</evidence>
<organism evidence="9 10">
    <name type="scientific">Cephalotus follicularis</name>
    <name type="common">Albany pitcher plant</name>
    <dbReference type="NCBI Taxonomy" id="3775"/>
    <lineage>
        <taxon>Eukaryota</taxon>
        <taxon>Viridiplantae</taxon>
        <taxon>Streptophyta</taxon>
        <taxon>Embryophyta</taxon>
        <taxon>Tracheophyta</taxon>
        <taxon>Spermatophyta</taxon>
        <taxon>Magnoliopsida</taxon>
        <taxon>eudicotyledons</taxon>
        <taxon>Gunneridae</taxon>
        <taxon>Pentapetalae</taxon>
        <taxon>rosids</taxon>
        <taxon>fabids</taxon>
        <taxon>Oxalidales</taxon>
        <taxon>Cephalotaceae</taxon>
        <taxon>Cephalotus</taxon>
    </lineage>
</organism>
<protein>
    <submittedName>
        <fullName evidence="9">DDE_4 domain-containing protein</fullName>
    </submittedName>
</protein>
<evidence type="ECO:0000256" key="2">
    <source>
        <dbReference type="ARBA" id="ARBA00004123"/>
    </source>
</evidence>
<evidence type="ECO:0000256" key="3">
    <source>
        <dbReference type="ARBA" id="ARBA00006958"/>
    </source>
</evidence>
<accession>A0A1Q3BNE1</accession>
<keyword evidence="6" id="KW-0378">Hydrolase</keyword>
<name>A0A1Q3BNE1_CEPFO</name>
<evidence type="ECO:0000313" key="10">
    <source>
        <dbReference type="Proteomes" id="UP000187406"/>
    </source>
</evidence>
<evidence type="ECO:0000256" key="4">
    <source>
        <dbReference type="ARBA" id="ARBA00022722"/>
    </source>
</evidence>
<keyword evidence="5" id="KW-0479">Metal-binding</keyword>
<comment type="subcellular location">
    <subcellularLocation>
        <location evidence="2">Nucleus</location>
    </subcellularLocation>
</comment>
<dbReference type="AlphaFoldDB" id="A0A1Q3BNE1"/>
<dbReference type="GO" id="GO:0016787">
    <property type="term" value="F:hydrolase activity"/>
    <property type="evidence" value="ECO:0007669"/>
    <property type="project" value="UniProtKB-KW"/>
</dbReference>
<dbReference type="Proteomes" id="UP000187406">
    <property type="component" value="Unassembled WGS sequence"/>
</dbReference>
<evidence type="ECO:0000256" key="1">
    <source>
        <dbReference type="ARBA" id="ARBA00001968"/>
    </source>
</evidence>
<keyword evidence="10" id="KW-1185">Reference proteome</keyword>
<evidence type="ECO:0000256" key="7">
    <source>
        <dbReference type="ARBA" id="ARBA00023242"/>
    </source>
</evidence>
<dbReference type="GO" id="GO:0005634">
    <property type="term" value="C:nucleus"/>
    <property type="evidence" value="ECO:0007669"/>
    <property type="project" value="UniProtKB-SubCell"/>
</dbReference>
<sequence length="171" mass="20079">IITHHHASSWVPVEKTISFTVRKSTVTQNAMCACNFNMEFNFVYSGAGIANNSRVFLDALTRHDANFPWPSPKKYYLVDSDFSYTAGFLLPYRGERYHLKYYRGRGQNPVGHKEMFNYRHSSLHNVLERCFGVLTARFKILKLISRYMPMKQRILVVVCCFIHNFVRRRSQ</sequence>
<dbReference type="PANTHER" id="PTHR22930">
    <property type="match status" value="1"/>
</dbReference>
<comment type="cofactor">
    <cofactor evidence="1">
        <name>a divalent metal cation</name>
        <dbReference type="ChEBI" id="CHEBI:60240"/>
    </cofactor>
</comment>
<proteinExistence type="inferred from homology"/>
<gene>
    <name evidence="9" type="ORF">CFOL_v3_12919</name>
</gene>
<comment type="similarity">
    <text evidence="3">Belongs to the HARBI1 family.</text>
</comment>
<dbReference type="PANTHER" id="PTHR22930:SF228">
    <property type="entry name" value="PROTEIN ALP1-LIKE"/>
    <property type="match status" value="1"/>
</dbReference>
<evidence type="ECO:0000313" key="9">
    <source>
        <dbReference type="EMBL" id="GAV69418.1"/>
    </source>
</evidence>
<feature type="domain" description="DDE Tnp4" evidence="8">
    <location>
        <begin position="17"/>
        <end position="164"/>
    </location>
</feature>
<evidence type="ECO:0000256" key="6">
    <source>
        <dbReference type="ARBA" id="ARBA00022801"/>
    </source>
</evidence>
<dbReference type="OrthoDB" id="1681765at2759"/>
<dbReference type="STRING" id="3775.A0A1Q3BNE1"/>
<comment type="caution">
    <text evidence="9">The sequence shown here is derived from an EMBL/GenBank/DDBJ whole genome shotgun (WGS) entry which is preliminary data.</text>
</comment>
<dbReference type="InterPro" id="IPR027806">
    <property type="entry name" value="HARBI1_dom"/>
</dbReference>
<dbReference type="EMBL" id="BDDD01000720">
    <property type="protein sequence ID" value="GAV69418.1"/>
    <property type="molecule type" value="Genomic_DNA"/>
</dbReference>
<dbReference type="InParanoid" id="A0A1Q3BNE1"/>
<evidence type="ECO:0000259" key="8">
    <source>
        <dbReference type="Pfam" id="PF13359"/>
    </source>
</evidence>
<keyword evidence="4" id="KW-0540">Nuclease</keyword>
<dbReference type="InterPro" id="IPR045249">
    <property type="entry name" value="HARBI1-like"/>
</dbReference>
<dbReference type="Pfam" id="PF13359">
    <property type="entry name" value="DDE_Tnp_4"/>
    <property type="match status" value="1"/>
</dbReference>
<dbReference type="GO" id="GO:0004518">
    <property type="term" value="F:nuclease activity"/>
    <property type="evidence" value="ECO:0007669"/>
    <property type="project" value="UniProtKB-KW"/>
</dbReference>
<feature type="non-terminal residue" evidence="9">
    <location>
        <position position="171"/>
    </location>
</feature>